<keyword evidence="2" id="KW-0121">Carboxypeptidase</keyword>
<keyword evidence="2" id="KW-0645">Protease</keyword>
<dbReference type="InterPro" id="IPR001563">
    <property type="entry name" value="Peptidase_S10"/>
</dbReference>
<organism evidence="3 4">
    <name type="scientific">Apatococcus lobatus</name>
    <dbReference type="NCBI Taxonomy" id="904363"/>
    <lineage>
        <taxon>Eukaryota</taxon>
        <taxon>Viridiplantae</taxon>
        <taxon>Chlorophyta</taxon>
        <taxon>core chlorophytes</taxon>
        <taxon>Trebouxiophyceae</taxon>
        <taxon>Chlorellales</taxon>
        <taxon>Chlorellaceae</taxon>
        <taxon>Apatococcus</taxon>
    </lineage>
</organism>
<dbReference type="EC" id="3.4.16.-" evidence="2"/>
<accession>A0AAW1RQ89</accession>
<dbReference type="PANTHER" id="PTHR11802">
    <property type="entry name" value="SERINE PROTEASE FAMILY S10 SERINE CARBOXYPEPTIDASE"/>
    <property type="match status" value="1"/>
</dbReference>
<dbReference type="GO" id="GO:0019748">
    <property type="term" value="P:secondary metabolic process"/>
    <property type="evidence" value="ECO:0007669"/>
    <property type="project" value="TreeGrafter"/>
</dbReference>
<dbReference type="Proteomes" id="UP001438707">
    <property type="component" value="Unassembled WGS sequence"/>
</dbReference>
<keyword evidence="4" id="KW-1185">Reference proteome</keyword>
<evidence type="ECO:0000313" key="3">
    <source>
        <dbReference type="EMBL" id="KAK9835921.1"/>
    </source>
</evidence>
<dbReference type="PANTHER" id="PTHR11802:SF254">
    <property type="entry name" value="SERINE CARBOXYPEPTIDASE-LIKE 20"/>
    <property type="match status" value="1"/>
</dbReference>
<reference evidence="3 4" key="1">
    <citation type="journal article" date="2024" name="Nat. Commun.">
        <title>Phylogenomics reveals the evolutionary origins of lichenization in chlorophyte algae.</title>
        <authorList>
            <person name="Puginier C."/>
            <person name="Libourel C."/>
            <person name="Otte J."/>
            <person name="Skaloud P."/>
            <person name="Haon M."/>
            <person name="Grisel S."/>
            <person name="Petersen M."/>
            <person name="Berrin J.G."/>
            <person name="Delaux P.M."/>
            <person name="Dal Grande F."/>
            <person name="Keller J."/>
        </authorList>
    </citation>
    <scope>NUCLEOTIDE SEQUENCE [LARGE SCALE GENOMIC DNA]</scope>
    <source>
        <strain evidence="3 4">SAG 2145</strain>
    </source>
</reference>
<keyword evidence="2" id="KW-0378">Hydrolase</keyword>
<dbReference type="PROSITE" id="PS00131">
    <property type="entry name" value="CARBOXYPEPT_SER_SER"/>
    <property type="match status" value="1"/>
</dbReference>
<evidence type="ECO:0000256" key="1">
    <source>
        <dbReference type="ARBA" id="ARBA00009431"/>
    </source>
</evidence>
<dbReference type="FunFam" id="3.40.50.12670:FF:000002">
    <property type="entry name" value="Carboxypeptidase"/>
    <property type="match status" value="1"/>
</dbReference>
<evidence type="ECO:0000313" key="4">
    <source>
        <dbReference type="Proteomes" id="UP001438707"/>
    </source>
</evidence>
<gene>
    <name evidence="3" type="ORF">WJX74_011080</name>
</gene>
<dbReference type="EMBL" id="JALJOS010000008">
    <property type="protein sequence ID" value="KAK9835921.1"/>
    <property type="molecule type" value="Genomic_DNA"/>
</dbReference>
<protein>
    <recommendedName>
        <fullName evidence="2">Carboxypeptidase</fullName>
        <ecNumber evidence="2">3.4.16.-</ecNumber>
    </recommendedName>
</protein>
<dbReference type="AlphaFoldDB" id="A0AAW1RQ89"/>
<dbReference type="GO" id="GO:0006508">
    <property type="term" value="P:proteolysis"/>
    <property type="evidence" value="ECO:0007669"/>
    <property type="project" value="UniProtKB-KW"/>
</dbReference>
<dbReference type="PRINTS" id="PR00724">
    <property type="entry name" value="CRBOXYPTASEC"/>
</dbReference>
<dbReference type="GO" id="GO:0016747">
    <property type="term" value="F:acyltransferase activity, transferring groups other than amino-acyl groups"/>
    <property type="evidence" value="ECO:0007669"/>
    <property type="project" value="TreeGrafter"/>
</dbReference>
<proteinExistence type="inferred from homology"/>
<name>A0AAW1RQ89_9CHLO</name>
<dbReference type="InterPro" id="IPR018202">
    <property type="entry name" value="Ser_caboxypep_ser_AS"/>
</dbReference>
<dbReference type="Pfam" id="PF00450">
    <property type="entry name" value="Peptidase_S10"/>
    <property type="match status" value="1"/>
</dbReference>
<comment type="similarity">
    <text evidence="1 2">Belongs to the peptidase S10 family.</text>
</comment>
<evidence type="ECO:0000256" key="2">
    <source>
        <dbReference type="RuleBase" id="RU361156"/>
    </source>
</evidence>
<dbReference type="Gene3D" id="3.40.50.1820">
    <property type="entry name" value="alpha/beta hydrolase"/>
    <property type="match status" value="1"/>
</dbReference>
<sequence length="523" mass="56608">MVTVGCCDRAGVSHKSRSNLAPRLLLLAICVTGVCARLRVTGRSLQDGGDLGPASNLVHSMPHLTGKLGQHYSGYVQLPGTTKRYFYWLATSQSEPLSDPLAMWVNGGPACSSMGGFADVNGPFTFRAVYNKASDLVPSSVNLSSNEYAWNRVANVLYVDSPCGTGYSYGSQASDYVYSDTSTVQDLQTFLGTWLGIYPAFSTSSLFLTGESYAGIYVPLLAQSLLTANHANGSTIFNLQGYALGNPYTSQTFDNDYASIYQDLALIPSSFVTSLGASGCSPAITGTSEACSGLEQQFAFLTSDVNPYDVLQPCFQSAALYYQQLYGNITNALLFNRTAIGPNYTTGYFASADVPCVDDRASTYYFNLPEVRSAIHAEPLQTAGMWLDCTNRVTYVKEITSTIQAHQYLLAQGLTGLIYSGDHDTVVPHTGTEAWIASLELTAVSRWSPWYYPDTSMGSPQVGGFVTAYDNLVYATVKGAGHEVGQTKPQQMYLLWSSFIKGPRSFSNSTDYPLADLTRAFVQ</sequence>
<dbReference type="SUPFAM" id="SSF53474">
    <property type="entry name" value="alpha/beta-Hydrolases"/>
    <property type="match status" value="1"/>
</dbReference>
<dbReference type="GO" id="GO:0004185">
    <property type="term" value="F:serine-type carboxypeptidase activity"/>
    <property type="evidence" value="ECO:0007669"/>
    <property type="project" value="UniProtKB-UniRule"/>
</dbReference>
<comment type="caution">
    <text evidence="3">The sequence shown here is derived from an EMBL/GenBank/DDBJ whole genome shotgun (WGS) entry which is preliminary data.</text>
</comment>
<dbReference type="Gene3D" id="3.40.50.12670">
    <property type="match status" value="1"/>
</dbReference>
<dbReference type="InterPro" id="IPR029058">
    <property type="entry name" value="AB_hydrolase_fold"/>
</dbReference>